<evidence type="ECO:0000259" key="14">
    <source>
        <dbReference type="Pfam" id="PF17921"/>
    </source>
</evidence>
<keyword evidence="1" id="KW-0808">Transferase</keyword>
<dbReference type="Gene3D" id="1.10.340.70">
    <property type="match status" value="1"/>
</dbReference>
<keyword evidence="5" id="KW-0255">Endonuclease</keyword>
<protein>
    <submittedName>
        <fullName evidence="15">Putative retrotransposon protein</fullName>
    </submittedName>
</protein>
<evidence type="ECO:0000256" key="5">
    <source>
        <dbReference type="ARBA" id="ARBA00022759"/>
    </source>
</evidence>
<dbReference type="GO" id="GO:0008270">
    <property type="term" value="F:zinc ion binding"/>
    <property type="evidence" value="ECO:0007669"/>
    <property type="project" value="UniProtKB-KW"/>
</dbReference>
<evidence type="ECO:0000313" key="16">
    <source>
        <dbReference type="Proteomes" id="UP000054558"/>
    </source>
</evidence>
<feature type="domain" description="Integrase zinc-binding" evidence="14">
    <location>
        <begin position="887"/>
        <end position="940"/>
    </location>
</feature>
<evidence type="ECO:0000256" key="7">
    <source>
        <dbReference type="ARBA" id="ARBA00022801"/>
    </source>
</evidence>
<feature type="region of interest" description="Disordered" evidence="10">
    <location>
        <begin position="1485"/>
        <end position="1505"/>
    </location>
</feature>
<feature type="region of interest" description="Disordered" evidence="10">
    <location>
        <begin position="151"/>
        <end position="284"/>
    </location>
</feature>
<dbReference type="InterPro" id="IPR011011">
    <property type="entry name" value="Znf_FYVE_PHD"/>
</dbReference>
<dbReference type="EMBL" id="DF237790">
    <property type="protein sequence ID" value="GAQ91735.1"/>
    <property type="molecule type" value="Genomic_DNA"/>
</dbReference>
<dbReference type="Pfam" id="PF00628">
    <property type="entry name" value="PHD"/>
    <property type="match status" value="1"/>
</dbReference>
<dbReference type="Gene3D" id="3.10.20.370">
    <property type="match status" value="1"/>
</dbReference>
<feature type="compositionally biased region" description="Low complexity" evidence="10">
    <location>
        <begin position="259"/>
        <end position="275"/>
    </location>
</feature>
<keyword evidence="4" id="KW-0479">Metal-binding</keyword>
<evidence type="ECO:0000259" key="12">
    <source>
        <dbReference type="Pfam" id="PF00628"/>
    </source>
</evidence>
<evidence type="ECO:0000256" key="4">
    <source>
        <dbReference type="ARBA" id="ARBA00022723"/>
    </source>
</evidence>
<dbReference type="OrthoDB" id="1166206at2759"/>
<evidence type="ECO:0000256" key="1">
    <source>
        <dbReference type="ARBA" id="ARBA00022679"/>
    </source>
</evidence>
<dbReference type="PANTHER" id="PTHR37984:SF5">
    <property type="entry name" value="PROTEIN NYNRIN-LIKE"/>
    <property type="match status" value="1"/>
</dbReference>
<keyword evidence="2" id="KW-0548">Nucleotidyltransferase</keyword>
<feature type="compositionally biased region" description="Low complexity" evidence="10">
    <location>
        <begin position="189"/>
        <end position="199"/>
    </location>
</feature>
<dbReference type="InterPro" id="IPR050951">
    <property type="entry name" value="Retrovirus_Pol_polyprotein"/>
</dbReference>
<sequence>MALQRAALSVQKRPEGLFVQQILGAGKQAKPPRTPGVAPWACVERPGEPRRALNMFVSYGGSYAFSRGGSGVLRCVDQTGRVSWEEPTAEERELSMGYPRGFTEVEGLSEQTRRELLGQAMDLNALMWLLAACREGGRCRIRAASSQLGGVGISGTAATGSREPATVGGGIPAGNGPTRKAAVGGSIPVGAAGVRAAGGLDSPPVRSGSTDGGPAGSVPAREAAAGGGAPAGAACERSAGGPNSPSAQARSTGGGPAGGSPARKAATGGRASAGTAGAGPAGGEDVRVGAATVGGVKAEGAADGWLVGAQLEEAEKQRVAAVVEKNRDVFAFSLEEIGEFKLFEVQLDLKTDQPIYERRRKHSQREWELVDERCAELERAGIIEECDSDFAANSVMAAKKDPEGNWKLARFCTDLRRVNEQTAQDRYPMPLPEEVLEGLGHAKFYSTIDIRGAFHQLVVRKEDRRKLAFWSSNKLYCWKRCPFGARNASAWFQRAIDRALRGCEALARSFVDDLLVAGGETAEEHMLLVQQVFDRLREVGLKCHPEKCCFAAESVEYLGMWLRPGVVSPHVAKVAAIAALPRPTDVTSVKAFSGVVNYYRQFIPDCSRLQAPLNELTKKGALWRWGQAQEDAFLALKEALQEDPVLVLPKRGRPFKVRCDWSKRGVGGVLLQEDESGAERVVAYGSRSCNQAESRYSSFEGELLAAMYFVRLWRQYLWGERFVLESDHQPLKWILTNTKLTGKMARWALMLSEFDFEVVHRPGVDNEMDCLSRYPQAGQEDCAGVRQEGDLEENPPLVWPAAICLAWQPAQTEPGRSESGPVERTAPLADVWADAALLALLRGGGYPAGADRRKRDRLQHRARGYEWRGTHLVRQAAGSVWVVPRAEVRDRLVRDVHERAGHVGVKKTHSLLRPHYWWVGLLTDVSRVVRGCEACDRVRATFNVKHPTLHPLPIKGLFYRWGLDFAGPLPRSAQGNQYVLVMVEHFSKTIVLVPTVDKEPSTVAAVFTREVLTRFGACAEANGLSERIVQVVKRSLRKWCLGHVAEQWDLYLPWVSMGYNFSAQSSLAGFSPYHQLHGREPVMPGALKVAVTEPLDLDQPERLTALVAQRAEQFRRWMPMAMGNLQIAQHRDTLRYAHTRSGAWKPKAVQHAVGDYVYLQREMLDTLDTRAGRRILRVKAVGRDGVLELEGSDARTVRVHTERCAPCHRTDIEGQMDPRLARPAKDFACTRCRRADGEARMLLCDGCGAGWHTDCLAQPLAAVPEDSAPPPEFFNVKIDVSAMLAANAAALDGSSAYCQLYSAWRQAWQGELTPDGRVAIGVMVDFLEGPRRKAIRSGDGETGAGGFDGGASGFEMESGAGGADCVPRRRNSVRPPRPDGTRGVGLSTLARHRLEVAEKQWSEEGLIETAQQEMEVDTVVAMLTKLSVFVLEGLGPYYSATQLKYATGTNSHVLTLYRFIRYAKRLGGRDQEKVELEFDGFEQKGGLPLAGRPTGARPNPNPIGY</sequence>
<feature type="domain" description="Reverse transcriptase" evidence="11">
    <location>
        <begin position="399"/>
        <end position="561"/>
    </location>
</feature>
<dbReference type="STRING" id="105231.A0A1Y1ILI0"/>
<dbReference type="Pfam" id="PF17917">
    <property type="entry name" value="RT_RNaseH"/>
    <property type="match status" value="1"/>
</dbReference>
<dbReference type="SUPFAM" id="SSF57903">
    <property type="entry name" value="FYVE/PHD zinc finger"/>
    <property type="match status" value="1"/>
</dbReference>
<dbReference type="GO" id="GO:0003676">
    <property type="term" value="F:nucleic acid binding"/>
    <property type="evidence" value="ECO:0007669"/>
    <property type="project" value="InterPro"/>
</dbReference>
<evidence type="ECO:0000259" key="11">
    <source>
        <dbReference type="Pfam" id="PF00078"/>
    </source>
</evidence>
<dbReference type="Proteomes" id="UP000054558">
    <property type="component" value="Unassembled WGS sequence"/>
</dbReference>
<keyword evidence="9" id="KW-0695">RNA-directed DNA polymerase</keyword>
<dbReference type="InterPro" id="IPR036397">
    <property type="entry name" value="RNaseH_sf"/>
</dbReference>
<dbReference type="InterPro" id="IPR000477">
    <property type="entry name" value="RT_dom"/>
</dbReference>
<evidence type="ECO:0000313" key="15">
    <source>
        <dbReference type="EMBL" id="GAQ91735.1"/>
    </source>
</evidence>
<dbReference type="Pfam" id="PF00078">
    <property type="entry name" value="RVT_1"/>
    <property type="match status" value="1"/>
</dbReference>
<gene>
    <name evidence="15" type="ORF">KFL_008410060</name>
</gene>
<dbReference type="InterPro" id="IPR043128">
    <property type="entry name" value="Rev_trsase/Diguanyl_cyclase"/>
</dbReference>
<dbReference type="Gene3D" id="3.30.70.270">
    <property type="match status" value="2"/>
</dbReference>
<dbReference type="GO" id="GO:0003964">
    <property type="term" value="F:RNA-directed DNA polymerase activity"/>
    <property type="evidence" value="ECO:0007669"/>
    <property type="project" value="UniProtKB-KW"/>
</dbReference>
<evidence type="ECO:0000259" key="13">
    <source>
        <dbReference type="Pfam" id="PF17917"/>
    </source>
</evidence>
<dbReference type="InterPro" id="IPR041588">
    <property type="entry name" value="Integrase_H2C2"/>
</dbReference>
<dbReference type="Gene3D" id="3.30.40.10">
    <property type="entry name" value="Zinc/RING finger domain, C3HC4 (zinc finger)"/>
    <property type="match status" value="1"/>
</dbReference>
<evidence type="ECO:0000256" key="6">
    <source>
        <dbReference type="ARBA" id="ARBA00022771"/>
    </source>
</evidence>
<keyword evidence="8" id="KW-0862">Zinc</keyword>
<feature type="domain" description="PHD-type" evidence="12">
    <location>
        <begin position="1229"/>
        <end position="1264"/>
    </location>
</feature>
<dbReference type="InterPro" id="IPR041373">
    <property type="entry name" value="RT_RNaseH"/>
</dbReference>
<name>A0A1Y1ILI0_KLENI</name>
<evidence type="ECO:0000256" key="2">
    <source>
        <dbReference type="ARBA" id="ARBA00022695"/>
    </source>
</evidence>
<dbReference type="InterPro" id="IPR013083">
    <property type="entry name" value="Znf_RING/FYVE/PHD"/>
</dbReference>
<dbReference type="GO" id="GO:0004519">
    <property type="term" value="F:endonuclease activity"/>
    <property type="evidence" value="ECO:0007669"/>
    <property type="project" value="UniProtKB-KW"/>
</dbReference>
<feature type="region of interest" description="Disordered" evidence="10">
    <location>
        <begin position="1358"/>
        <end position="1386"/>
    </location>
</feature>
<dbReference type="FunFam" id="3.10.20.370:FF:000001">
    <property type="entry name" value="Retrovirus-related Pol polyprotein from transposon 17.6-like protein"/>
    <property type="match status" value="1"/>
</dbReference>
<organism evidence="15 16">
    <name type="scientific">Klebsormidium nitens</name>
    <name type="common">Green alga</name>
    <name type="synonym">Ulothrix nitens</name>
    <dbReference type="NCBI Taxonomy" id="105231"/>
    <lineage>
        <taxon>Eukaryota</taxon>
        <taxon>Viridiplantae</taxon>
        <taxon>Streptophyta</taxon>
        <taxon>Klebsormidiophyceae</taxon>
        <taxon>Klebsormidiales</taxon>
        <taxon>Klebsormidiaceae</taxon>
        <taxon>Klebsormidium</taxon>
    </lineage>
</organism>
<feature type="domain" description="Reverse transcriptase RNase H-like" evidence="13">
    <location>
        <begin position="652"/>
        <end position="754"/>
    </location>
</feature>
<dbReference type="Gene3D" id="3.30.420.10">
    <property type="entry name" value="Ribonuclease H-like superfamily/Ribonuclease H"/>
    <property type="match status" value="2"/>
</dbReference>
<evidence type="ECO:0000256" key="9">
    <source>
        <dbReference type="ARBA" id="ARBA00022918"/>
    </source>
</evidence>
<dbReference type="CDD" id="cd01647">
    <property type="entry name" value="RT_LTR"/>
    <property type="match status" value="1"/>
</dbReference>
<dbReference type="SUPFAM" id="SSF53098">
    <property type="entry name" value="Ribonuclease H-like"/>
    <property type="match status" value="1"/>
</dbReference>
<dbReference type="GO" id="GO:0016787">
    <property type="term" value="F:hydrolase activity"/>
    <property type="evidence" value="ECO:0007669"/>
    <property type="project" value="UniProtKB-KW"/>
</dbReference>
<dbReference type="CDD" id="cd09274">
    <property type="entry name" value="RNase_HI_RT_Ty3"/>
    <property type="match status" value="1"/>
</dbReference>
<dbReference type="OMA" id="QICEVKC"/>
<dbReference type="Pfam" id="PF17921">
    <property type="entry name" value="Integrase_H2C2"/>
    <property type="match status" value="1"/>
</dbReference>
<dbReference type="InterPro" id="IPR012337">
    <property type="entry name" value="RNaseH-like_sf"/>
</dbReference>
<dbReference type="InterPro" id="IPR043502">
    <property type="entry name" value="DNA/RNA_pol_sf"/>
</dbReference>
<proteinExistence type="predicted"/>
<keyword evidence="3" id="KW-0540">Nuclease</keyword>
<evidence type="ECO:0000256" key="3">
    <source>
        <dbReference type="ARBA" id="ARBA00022722"/>
    </source>
</evidence>
<keyword evidence="16" id="KW-1185">Reference proteome</keyword>
<dbReference type="SUPFAM" id="SSF56672">
    <property type="entry name" value="DNA/RNA polymerases"/>
    <property type="match status" value="1"/>
</dbReference>
<feature type="non-terminal residue" evidence="15">
    <location>
        <position position="1505"/>
    </location>
</feature>
<dbReference type="Gene3D" id="3.10.10.10">
    <property type="entry name" value="HIV Type 1 Reverse Transcriptase, subunit A, domain 1"/>
    <property type="match status" value="1"/>
</dbReference>
<evidence type="ECO:0000256" key="10">
    <source>
        <dbReference type="SAM" id="MobiDB-lite"/>
    </source>
</evidence>
<reference evidence="15 16" key="1">
    <citation type="journal article" date="2014" name="Nat. Commun.">
        <title>Klebsormidium flaccidum genome reveals primary factors for plant terrestrial adaptation.</title>
        <authorList>
            <person name="Hori K."/>
            <person name="Maruyama F."/>
            <person name="Fujisawa T."/>
            <person name="Togashi T."/>
            <person name="Yamamoto N."/>
            <person name="Seo M."/>
            <person name="Sato S."/>
            <person name="Yamada T."/>
            <person name="Mori H."/>
            <person name="Tajima N."/>
            <person name="Moriyama T."/>
            <person name="Ikeuchi M."/>
            <person name="Watanabe M."/>
            <person name="Wada H."/>
            <person name="Kobayashi K."/>
            <person name="Saito M."/>
            <person name="Masuda T."/>
            <person name="Sasaki-Sekimoto Y."/>
            <person name="Mashiguchi K."/>
            <person name="Awai K."/>
            <person name="Shimojima M."/>
            <person name="Masuda S."/>
            <person name="Iwai M."/>
            <person name="Nobusawa T."/>
            <person name="Narise T."/>
            <person name="Kondo S."/>
            <person name="Saito H."/>
            <person name="Sato R."/>
            <person name="Murakawa M."/>
            <person name="Ihara Y."/>
            <person name="Oshima-Yamada Y."/>
            <person name="Ohtaka K."/>
            <person name="Satoh M."/>
            <person name="Sonobe K."/>
            <person name="Ishii M."/>
            <person name="Ohtani R."/>
            <person name="Kanamori-Sato M."/>
            <person name="Honoki R."/>
            <person name="Miyazaki D."/>
            <person name="Mochizuki H."/>
            <person name="Umetsu J."/>
            <person name="Higashi K."/>
            <person name="Shibata D."/>
            <person name="Kamiya Y."/>
            <person name="Sato N."/>
            <person name="Nakamura Y."/>
            <person name="Tabata S."/>
            <person name="Ida S."/>
            <person name="Kurokawa K."/>
            <person name="Ohta H."/>
        </authorList>
    </citation>
    <scope>NUCLEOTIDE SEQUENCE [LARGE SCALE GENOMIC DNA]</scope>
    <source>
        <strain evidence="15 16">NIES-2285</strain>
    </source>
</reference>
<dbReference type="InterPro" id="IPR019787">
    <property type="entry name" value="Znf_PHD-finger"/>
</dbReference>
<accession>A0A1Y1ILI0</accession>
<keyword evidence="6" id="KW-0863">Zinc-finger</keyword>
<dbReference type="PANTHER" id="PTHR37984">
    <property type="entry name" value="PROTEIN CBG26694"/>
    <property type="match status" value="1"/>
</dbReference>
<evidence type="ECO:0000256" key="8">
    <source>
        <dbReference type="ARBA" id="ARBA00022833"/>
    </source>
</evidence>
<keyword evidence="7" id="KW-0378">Hydrolase</keyword>
<dbReference type="FunFam" id="3.30.70.270:FF:000026">
    <property type="entry name" value="Transposon Ty3-G Gag-Pol polyprotein"/>
    <property type="match status" value="1"/>
</dbReference>